<dbReference type="Proteomes" id="UP001140234">
    <property type="component" value="Unassembled WGS sequence"/>
</dbReference>
<keyword evidence="2" id="KW-1185">Reference proteome</keyword>
<feature type="non-terminal residue" evidence="1">
    <location>
        <position position="164"/>
    </location>
</feature>
<evidence type="ECO:0000313" key="2">
    <source>
        <dbReference type="Proteomes" id="UP001140234"/>
    </source>
</evidence>
<accession>A0ACC1JK92</accession>
<reference evidence="1" key="1">
    <citation type="submission" date="2022-07" db="EMBL/GenBank/DDBJ databases">
        <title>Phylogenomic reconstructions and comparative analyses of Kickxellomycotina fungi.</title>
        <authorList>
            <person name="Reynolds N.K."/>
            <person name="Stajich J.E."/>
            <person name="Barry K."/>
            <person name="Grigoriev I.V."/>
            <person name="Crous P."/>
            <person name="Smith M.E."/>
        </authorList>
    </citation>
    <scope>NUCLEOTIDE SEQUENCE</scope>
    <source>
        <strain evidence="1">CBS 109366</strain>
    </source>
</reference>
<comment type="caution">
    <text evidence="1">The sequence shown here is derived from an EMBL/GenBank/DDBJ whole genome shotgun (WGS) entry which is preliminary data.</text>
</comment>
<evidence type="ECO:0000313" key="1">
    <source>
        <dbReference type="EMBL" id="KAJ2760401.1"/>
    </source>
</evidence>
<organism evidence="1 2">
    <name type="scientific">Coemansia nantahalensis</name>
    <dbReference type="NCBI Taxonomy" id="2789366"/>
    <lineage>
        <taxon>Eukaryota</taxon>
        <taxon>Fungi</taxon>
        <taxon>Fungi incertae sedis</taxon>
        <taxon>Zoopagomycota</taxon>
        <taxon>Kickxellomycotina</taxon>
        <taxon>Kickxellomycetes</taxon>
        <taxon>Kickxellales</taxon>
        <taxon>Kickxellaceae</taxon>
        <taxon>Coemansia</taxon>
    </lineage>
</organism>
<gene>
    <name evidence="1" type="ORF">IWQ57_006315</name>
</gene>
<name>A0ACC1JK92_9FUNG</name>
<sequence length="164" mass="17287">MAQAKWALTQRPADERARTCQEQVSFCYNTCGSVAATTTNFCNIRTMGWNCACAAAAAEGRIRRYEWPVAIAECRAALAMCSDGCMAQENGSGRLACFATCATDYPCNTPSSPASSLRVQAASEQPAGYIPPVDDRDIELPIGMKLGAGAPGQAASDPGVLPRI</sequence>
<dbReference type="EMBL" id="JANBUJ010003512">
    <property type="protein sequence ID" value="KAJ2760401.1"/>
    <property type="molecule type" value="Genomic_DNA"/>
</dbReference>
<proteinExistence type="predicted"/>
<protein>
    <submittedName>
        <fullName evidence="1">Uncharacterized protein</fullName>
    </submittedName>
</protein>